<gene>
    <name evidence="1" type="ORF">BQ9231_00385</name>
</gene>
<dbReference type="Proteomes" id="UP000274850">
    <property type="component" value="Segment"/>
</dbReference>
<accession>A0A285PX68</accession>
<organism evidence="1">
    <name type="scientific">Cedratvirus lausannensis</name>
    <dbReference type="NCBI Taxonomy" id="2023205"/>
    <lineage>
        <taxon>Viruses</taxon>
        <taxon>Pithoviruses</taxon>
        <taxon>Orthocedratvirinae</taxon>
        <taxon>Alphacedratvirus</taxon>
        <taxon>Alphacedratvirus francolausannense</taxon>
    </lineage>
</organism>
<proteinExistence type="predicted"/>
<dbReference type="EMBL" id="LT907979">
    <property type="protein sequence ID" value="SOB74268.1"/>
    <property type="molecule type" value="Genomic_DNA"/>
</dbReference>
<protein>
    <submittedName>
        <fullName evidence="1">Uncharacterized protein</fullName>
    </submittedName>
</protein>
<name>A0A285PX68_9VIRU</name>
<evidence type="ECO:0000313" key="1">
    <source>
        <dbReference type="EMBL" id="SOB74268.1"/>
    </source>
</evidence>
<keyword evidence="2" id="KW-1185">Reference proteome</keyword>
<sequence>MQGKLYSDCVERGCTEEEWKELAQRDYGVPFSFFDNKSTDTSAAQRYIEIATYFVLSPYSRVVLYREEGVIEGVYESGAGFLEAIRRNSIPMVRFFFPRLTTQVREYVGQVVIDMDVSFYIQAWVEAMTLLFPNYSPGYSVRKQLAIYEKEPSQLSATELFFLIRNGNATEDLYQEGLFRLTSASSRNAFNKLQAREFFISVIESGDLEHVNQLLSSFTSLPQDYTLGDPLPHTASKEERNYARGYMQAACFSAEVELVEFFLAYFYPERMLPSPERISPSPEQTNLFPECVYSLLSGYSVHRKVIQVYSLLPRIELNSFQVSAFASSGNLDFILYYLSRVEGRGLAREIIQKNFGNIPVLVGLLPLLSASEVGTLAELGSPYPLSTRILQDA</sequence>
<reference evidence="1" key="1">
    <citation type="submission" date="2017-08" db="EMBL/GenBank/DDBJ databases">
        <authorList>
            <person name="de Groot N.N."/>
        </authorList>
    </citation>
    <scope>NUCLEOTIDE SEQUENCE</scope>
</reference>
<evidence type="ECO:0000313" key="2">
    <source>
        <dbReference type="Proteomes" id="UP000274850"/>
    </source>
</evidence>